<feature type="transmembrane region" description="Helical" evidence="2">
    <location>
        <begin position="350"/>
        <end position="367"/>
    </location>
</feature>
<feature type="transmembrane region" description="Helical" evidence="2">
    <location>
        <begin position="373"/>
        <end position="395"/>
    </location>
</feature>
<evidence type="ECO:0000313" key="3">
    <source>
        <dbReference type="EMBL" id="CAD9052523.1"/>
    </source>
</evidence>
<evidence type="ECO:0000256" key="2">
    <source>
        <dbReference type="SAM" id="Phobius"/>
    </source>
</evidence>
<feature type="region of interest" description="Disordered" evidence="1">
    <location>
        <begin position="45"/>
        <end position="79"/>
    </location>
</feature>
<keyword evidence="2" id="KW-0472">Membrane</keyword>
<name>A0A7S1JS85_9ALVE</name>
<feature type="transmembrane region" description="Helical" evidence="2">
    <location>
        <begin position="317"/>
        <end position="338"/>
    </location>
</feature>
<sequence length="419" mass="45448">VTYAMHSFRGQDAGLPLQASGSQQYPFYGGPAASIQTSARGQLDASFLPRQGPPSGRYPAYPHHHEGSHAPIGESGYPRLADLSPGSPVSPYPQYVHRPLVRGTSAPVERAPVGVDFPYRTYGYQGPPGPPPGLGAHPPTPPWLKVRSGFDMTKAYVLAIVVCLFAFSALVALRLEGGKPSSWTDYVPAFLSVVPILCLVAEMWLYQSAMGTHEEMILYVYQSGGLLVTALCLLAFFAFIGLRNTGAVDWGWSFVLSPMWALLTAGYMTASLRLAKFIEKRMVDIFWQMFVCLSLSSLSVLLIGIKMDGVDVLAGTHWGWILAPLLVAYLIVATSLVPLQPKDPGRGMDIVARIAILAALVIFIGKLNGWVALSWLIIFAPLWLSFVLVIAILAVDISRTAAGSKARPPTIRLRPPYVD</sequence>
<feature type="transmembrane region" description="Helical" evidence="2">
    <location>
        <begin position="187"/>
        <end position="206"/>
    </location>
</feature>
<feature type="transmembrane region" description="Helical" evidence="2">
    <location>
        <begin position="252"/>
        <end position="274"/>
    </location>
</feature>
<gene>
    <name evidence="3" type="ORF">VBRA1451_LOCUS7585</name>
</gene>
<reference evidence="3" key="1">
    <citation type="submission" date="2021-01" db="EMBL/GenBank/DDBJ databases">
        <authorList>
            <person name="Corre E."/>
            <person name="Pelletier E."/>
            <person name="Niang G."/>
            <person name="Scheremetjew M."/>
            <person name="Finn R."/>
            <person name="Kale V."/>
            <person name="Holt S."/>
            <person name="Cochrane G."/>
            <person name="Meng A."/>
            <person name="Brown T."/>
            <person name="Cohen L."/>
        </authorList>
    </citation>
    <scope>NUCLEOTIDE SEQUENCE</scope>
    <source>
        <strain evidence="3">CCMP3346</strain>
    </source>
</reference>
<keyword evidence="2" id="KW-1133">Transmembrane helix</keyword>
<dbReference type="EMBL" id="HBGB01013170">
    <property type="protein sequence ID" value="CAD9052523.1"/>
    <property type="molecule type" value="Transcribed_RNA"/>
</dbReference>
<evidence type="ECO:0000256" key="1">
    <source>
        <dbReference type="SAM" id="MobiDB-lite"/>
    </source>
</evidence>
<feature type="transmembrane region" description="Helical" evidence="2">
    <location>
        <begin position="286"/>
        <end position="305"/>
    </location>
</feature>
<proteinExistence type="predicted"/>
<feature type="transmembrane region" description="Helical" evidence="2">
    <location>
        <begin position="218"/>
        <end position="240"/>
    </location>
</feature>
<protein>
    <submittedName>
        <fullName evidence="3">Uncharacterized protein</fullName>
    </submittedName>
</protein>
<feature type="non-terminal residue" evidence="3">
    <location>
        <position position="1"/>
    </location>
</feature>
<keyword evidence="2" id="KW-0812">Transmembrane</keyword>
<feature type="transmembrane region" description="Helical" evidence="2">
    <location>
        <begin position="155"/>
        <end position="175"/>
    </location>
</feature>
<organism evidence="3">
    <name type="scientific">Vitrella brassicaformis</name>
    <dbReference type="NCBI Taxonomy" id="1169539"/>
    <lineage>
        <taxon>Eukaryota</taxon>
        <taxon>Sar</taxon>
        <taxon>Alveolata</taxon>
        <taxon>Colpodellida</taxon>
        <taxon>Vitrellaceae</taxon>
        <taxon>Vitrella</taxon>
    </lineage>
</organism>
<accession>A0A7S1JS85</accession>
<dbReference type="AlphaFoldDB" id="A0A7S1JS85"/>